<accession>A0ABT9N188</accession>
<evidence type="ECO:0000313" key="1">
    <source>
        <dbReference type="EMBL" id="MDP9797468.1"/>
    </source>
</evidence>
<dbReference type="EMBL" id="JAUSRA010000001">
    <property type="protein sequence ID" value="MDP9797468.1"/>
    <property type="molecule type" value="Genomic_DNA"/>
</dbReference>
<proteinExistence type="predicted"/>
<organism evidence="1 2">
    <name type="scientific">Catenuloplanes nepalensis</name>
    <dbReference type="NCBI Taxonomy" id="587533"/>
    <lineage>
        <taxon>Bacteria</taxon>
        <taxon>Bacillati</taxon>
        <taxon>Actinomycetota</taxon>
        <taxon>Actinomycetes</taxon>
        <taxon>Micromonosporales</taxon>
        <taxon>Micromonosporaceae</taxon>
        <taxon>Catenuloplanes</taxon>
    </lineage>
</organism>
<comment type="caution">
    <text evidence="1">The sequence shown here is derived from an EMBL/GenBank/DDBJ whole genome shotgun (WGS) entry which is preliminary data.</text>
</comment>
<protein>
    <submittedName>
        <fullName evidence="1">Uncharacterized protein</fullName>
    </submittedName>
</protein>
<dbReference type="Proteomes" id="UP001240984">
    <property type="component" value="Unassembled WGS sequence"/>
</dbReference>
<keyword evidence="2" id="KW-1185">Reference proteome</keyword>
<sequence length="360" mass="41578">MAFSQQPRYGRAASEFLDRYGNGIEEFDEQRLMLLWDCFILEHKLSNGRTVVEQFVAAHPQLPESEREMLLGWQDVVQGPFQVIRREGPALIVESLVDELTYRVRSNMGPDIFRRMPRKSFLIARLVAVGDEWMLSGPVNLLRTAERDIAYRLAMDMALRTPEAVFRNPEKLDLAWKQQRADRDRFIRFFGSDLVVVPGEQAQARLNAFYAFSREELLGGPEPDGPPAGVVVTLPEEMVESETVALIYDETDGIGFYTEFGLVEQAFANPGLLRRRRWREHTLEYLHDDSVEPMVIRRLAERNPDKATTVIRKLLKRPKFDWNRDGETLLREVKPGYYARPPRPRVSPVSERLAAFVVQK</sequence>
<reference evidence="1 2" key="1">
    <citation type="submission" date="2023-07" db="EMBL/GenBank/DDBJ databases">
        <title>Sequencing the genomes of 1000 actinobacteria strains.</title>
        <authorList>
            <person name="Klenk H.-P."/>
        </authorList>
    </citation>
    <scope>NUCLEOTIDE SEQUENCE [LARGE SCALE GENOMIC DNA]</scope>
    <source>
        <strain evidence="1 2">DSM 44710</strain>
    </source>
</reference>
<gene>
    <name evidence="1" type="ORF">J2S43_005980</name>
</gene>
<dbReference type="RefSeq" id="WP_306834840.1">
    <property type="nucleotide sequence ID" value="NZ_JAUSRA010000001.1"/>
</dbReference>
<evidence type="ECO:0000313" key="2">
    <source>
        <dbReference type="Proteomes" id="UP001240984"/>
    </source>
</evidence>
<name>A0ABT9N188_9ACTN</name>